<organism evidence="2 3">
    <name type="scientific">Plantimonas leprariae</name>
    <dbReference type="NCBI Taxonomy" id="2615207"/>
    <lineage>
        <taxon>Bacteria</taxon>
        <taxon>Pseudomonadati</taxon>
        <taxon>Pseudomonadota</taxon>
        <taxon>Alphaproteobacteria</taxon>
        <taxon>Hyphomicrobiales</taxon>
        <taxon>Aurantimonadaceae</taxon>
        <taxon>Plantimonas</taxon>
    </lineage>
</organism>
<dbReference type="Proteomes" id="UP000432089">
    <property type="component" value="Unassembled WGS sequence"/>
</dbReference>
<keyword evidence="3" id="KW-1185">Reference proteome</keyword>
<evidence type="ECO:0000313" key="2">
    <source>
        <dbReference type="EMBL" id="KAB0676715.1"/>
    </source>
</evidence>
<evidence type="ECO:0000256" key="1">
    <source>
        <dbReference type="SAM" id="MobiDB-lite"/>
    </source>
</evidence>
<dbReference type="NCBIfam" id="TIGR01725">
    <property type="entry name" value="phge_HK97_gp10"/>
    <property type="match status" value="1"/>
</dbReference>
<sequence length="160" mass="17270">MPIRVTARVEHKSPGKLKAALRALHALGRGPRQVKVGFPAGKADGDVVARATFNEFGTRTIPERPFMRNAMRANWEKYRKAMEAAAREIVDVAKGGGSPAASTRKVLGRLGALAQGDIQAEITSLSSPPNAPSTIRQKGSSKPLIDSGEMRQKVTWKIDE</sequence>
<proteinExistence type="predicted"/>
<accession>A0A7V7TUQ5</accession>
<dbReference type="RefSeq" id="WP_150973111.1">
    <property type="nucleotide sequence ID" value="NZ_VZDO01000021.1"/>
</dbReference>
<dbReference type="EMBL" id="VZDO01000021">
    <property type="protein sequence ID" value="KAB0676715.1"/>
    <property type="molecule type" value="Genomic_DNA"/>
</dbReference>
<feature type="region of interest" description="Disordered" evidence="1">
    <location>
        <begin position="123"/>
        <end position="160"/>
    </location>
</feature>
<dbReference type="InterPro" id="IPR010064">
    <property type="entry name" value="HK97-gp10_tail"/>
</dbReference>
<protein>
    <submittedName>
        <fullName evidence="2">Uncharacterized protein</fullName>
    </submittedName>
</protein>
<feature type="compositionally biased region" description="Basic and acidic residues" evidence="1">
    <location>
        <begin position="148"/>
        <end position="160"/>
    </location>
</feature>
<evidence type="ECO:0000313" key="3">
    <source>
        <dbReference type="Proteomes" id="UP000432089"/>
    </source>
</evidence>
<feature type="compositionally biased region" description="Polar residues" evidence="1">
    <location>
        <begin position="123"/>
        <end position="140"/>
    </location>
</feature>
<name>A0A7V7TUQ5_9HYPH</name>
<comment type="caution">
    <text evidence="2">The sequence shown here is derived from an EMBL/GenBank/DDBJ whole genome shotgun (WGS) entry which is preliminary data.</text>
</comment>
<gene>
    <name evidence="2" type="ORF">F6X38_20660</name>
</gene>
<dbReference type="AlphaFoldDB" id="A0A7V7TUQ5"/>
<reference evidence="2 3" key="1">
    <citation type="submission" date="2019-09" db="EMBL/GenBank/DDBJ databases">
        <title>YIM 132180 draft genome.</title>
        <authorList>
            <person name="Zhang K."/>
        </authorList>
    </citation>
    <scope>NUCLEOTIDE SEQUENCE [LARGE SCALE GENOMIC DNA]</scope>
    <source>
        <strain evidence="2 3">YIM 132180</strain>
    </source>
</reference>